<accession>A0ABS0ZGN6</accession>
<dbReference type="GO" id="GO:0005524">
    <property type="term" value="F:ATP binding"/>
    <property type="evidence" value="ECO:0007669"/>
    <property type="project" value="UniProtKB-KW"/>
</dbReference>
<comment type="caution">
    <text evidence="2">The sequence shown here is derived from an EMBL/GenBank/DDBJ whole genome shotgun (WGS) entry which is preliminary data.</text>
</comment>
<keyword evidence="2" id="KW-0547">Nucleotide-binding</keyword>
<dbReference type="Proteomes" id="UP000653045">
    <property type="component" value="Unassembled WGS sequence"/>
</dbReference>
<feature type="region of interest" description="Disordered" evidence="1">
    <location>
        <begin position="1"/>
        <end position="44"/>
    </location>
</feature>
<keyword evidence="2" id="KW-0067">ATP-binding</keyword>
<dbReference type="EMBL" id="JAENBO010000001">
    <property type="protein sequence ID" value="MBJ8325174.1"/>
    <property type="molecule type" value="Genomic_DNA"/>
</dbReference>
<evidence type="ECO:0000313" key="2">
    <source>
        <dbReference type="EMBL" id="MBJ8325174.1"/>
    </source>
</evidence>
<dbReference type="RefSeq" id="WP_199574744.1">
    <property type="nucleotide sequence ID" value="NZ_JAENBO010000001.1"/>
</dbReference>
<feature type="compositionally biased region" description="Basic and acidic residues" evidence="1">
    <location>
        <begin position="31"/>
        <end position="44"/>
    </location>
</feature>
<gene>
    <name evidence="2" type="ORF">JHK62_00570</name>
</gene>
<organism evidence="2 3">
    <name type="scientific">Streptococcus pacificus</name>
    <dbReference type="NCBI Taxonomy" id="2740577"/>
    <lineage>
        <taxon>Bacteria</taxon>
        <taxon>Bacillati</taxon>
        <taxon>Bacillota</taxon>
        <taxon>Bacilli</taxon>
        <taxon>Lactobacillales</taxon>
        <taxon>Streptococcaceae</taxon>
        <taxon>Streptococcus</taxon>
    </lineage>
</organism>
<name>A0ABS0ZGN6_9STRE</name>
<dbReference type="InterPro" id="IPR047909">
    <property type="entry name" value="SPJ_0845-like_N"/>
</dbReference>
<reference evidence="2 3" key="1">
    <citation type="journal article" date="2021" name="Int. J. Syst. Evol. Microbiol.">
        <title>Streptococcus vicugnae sp. nov., isolated from faeces of alpacas (Vicugna pacos) and cattle (Bos taurus), Streptococcus zalophi sp. nov., and Streptococcus pacificus sp. nov., isolated from respiratory tract of California sea lions (Zalophus californianus).</title>
        <authorList>
            <person name="Volokhov D.V."/>
            <person name="Zagorodnyaya T.A."/>
            <person name="Shen Z."/>
            <person name="Blom J."/>
            <person name="Furtak V.A."/>
            <person name="Eisenberg T."/>
            <person name="Fan P."/>
            <person name="Jeong K.C."/>
            <person name="Gao Y."/>
            <person name="Zhang S."/>
            <person name="Amselle M."/>
        </authorList>
    </citation>
    <scope>NUCLEOTIDE SEQUENCE [LARGE SCALE GENOMIC DNA]</scope>
    <source>
        <strain evidence="2 3">CSL7591</strain>
    </source>
</reference>
<evidence type="ECO:0000256" key="1">
    <source>
        <dbReference type="SAM" id="MobiDB-lite"/>
    </source>
</evidence>
<feature type="compositionally biased region" description="Basic and acidic residues" evidence="1">
    <location>
        <begin position="1"/>
        <end position="15"/>
    </location>
</feature>
<dbReference type="NCBIfam" id="NF040897">
    <property type="entry name" value="SPJ_0845_Nterm"/>
    <property type="match status" value="1"/>
</dbReference>
<sequence length="44" mass="5027">MAITHKKQDDLEKMLENFATLPTATKPSPPDAEKKKEDKQTDKK</sequence>
<evidence type="ECO:0000313" key="3">
    <source>
        <dbReference type="Proteomes" id="UP000653045"/>
    </source>
</evidence>
<proteinExistence type="predicted"/>
<keyword evidence="3" id="KW-1185">Reference proteome</keyword>
<protein>
    <submittedName>
        <fullName evidence="2">ABC transporter ATP-binding protein</fullName>
    </submittedName>
</protein>